<reference evidence="12 13" key="1">
    <citation type="submission" date="2015-12" db="EMBL/GenBank/DDBJ databases">
        <title>A stable core within a dynamic pangenome in Sulfolobus acidocaldarius.</title>
        <authorList>
            <person name="Anderson R."/>
            <person name="Kouris A."/>
            <person name="Seward C."/>
            <person name="Campbell K."/>
            <person name="Whitaker R."/>
        </authorList>
    </citation>
    <scope>NUCLEOTIDE SEQUENCE [LARGE SCALE GENOMIC DNA]</scope>
    <source>
        <strain evidence="10 13">GG12-C01-09</strain>
        <strain evidence="11 12">NG05B_CO5_07</strain>
    </source>
</reference>
<keyword evidence="4" id="KW-0813">Transport</keyword>
<dbReference type="Pfam" id="PF01384">
    <property type="entry name" value="PHO4"/>
    <property type="match status" value="1"/>
</dbReference>
<evidence type="ECO:0000256" key="2">
    <source>
        <dbReference type="ARBA" id="ARBA00004141"/>
    </source>
</evidence>
<dbReference type="OMA" id="MGKGLTD"/>
<dbReference type="AlphaFoldDB" id="A0A0U3FGA6"/>
<feature type="transmembrane region" description="Helical" evidence="9">
    <location>
        <begin position="45"/>
        <end position="67"/>
    </location>
</feature>
<evidence type="ECO:0000256" key="9">
    <source>
        <dbReference type="SAM" id="Phobius"/>
    </source>
</evidence>
<accession>A0A0U3FGA6</accession>
<comment type="function">
    <text evidence="1">Potential transporter for phosphate.</text>
</comment>
<sequence length="323" mass="34779">MIDISLILSILIFVFGITLSFIVGGNNSAISLGILVSTNVMKRKYSYLVSAISIFLGASVGSLTMFKSVHGIVNTSDELIAKVIIVCILFSSILSFFYLNRMGVPTALSQMIYPSLAVISLVTRIAFLWSAFLVTLVSWMVSPLVAIISALLLYRLVHVFLKNTKGIIEQVKYYRVIILIASALTSFVTGANAVGIIISTGLFALPEYIIVPCYALAAAIGIYLSSWRAVITVGFRVTKLGYASASSALIGSALVSEVFTVFSVPISITQTVMGGIIGLSFRSLTSDIEKQLKQIGRGWLLSPTFSIIVSLALYGIIRSILGF</sequence>
<dbReference type="EMBL" id="CP013695">
    <property type="protein sequence ID" value="ALU32084.1"/>
    <property type="molecule type" value="Genomic_DNA"/>
</dbReference>
<gene>
    <name evidence="10" type="ORF">ATY89_04955</name>
    <name evidence="11" type="ORF">ATZ20_07980</name>
</gene>
<feature type="transmembrane region" description="Helical" evidence="9">
    <location>
        <begin position="79"/>
        <end position="99"/>
    </location>
</feature>
<feature type="transmembrane region" description="Helical" evidence="9">
    <location>
        <begin position="111"/>
        <end position="134"/>
    </location>
</feature>
<feature type="transmembrane region" description="Helical" evidence="9">
    <location>
        <begin position="297"/>
        <end position="317"/>
    </location>
</feature>
<dbReference type="Proteomes" id="UP000060043">
    <property type="component" value="Chromosome"/>
</dbReference>
<dbReference type="STRING" id="1435377.SUSAZ_01340"/>
<dbReference type="GO" id="GO:0005315">
    <property type="term" value="F:phosphate transmembrane transporter activity"/>
    <property type="evidence" value="ECO:0007669"/>
    <property type="project" value="InterPro"/>
</dbReference>
<dbReference type="SMR" id="A0A0U3FGA6"/>
<dbReference type="GO" id="GO:0016020">
    <property type="term" value="C:membrane"/>
    <property type="evidence" value="ECO:0007669"/>
    <property type="project" value="UniProtKB-SubCell"/>
</dbReference>
<dbReference type="PANTHER" id="PTHR11101:SF80">
    <property type="entry name" value="PHOSPHATE TRANSPORTER"/>
    <property type="match status" value="1"/>
</dbReference>
<name>A0A0U3FGA6_9CREN</name>
<comment type="similarity">
    <text evidence="3">Belongs to the inorganic phosphate transporter (PiT) (TC 2.A.20) family.</text>
</comment>
<proteinExistence type="inferred from homology"/>
<evidence type="ECO:0000313" key="10">
    <source>
        <dbReference type="EMBL" id="ALU29355.1"/>
    </source>
</evidence>
<evidence type="ECO:0000313" key="12">
    <source>
        <dbReference type="Proteomes" id="UP000060043"/>
    </source>
</evidence>
<evidence type="ECO:0000256" key="7">
    <source>
        <dbReference type="ARBA" id="ARBA00022989"/>
    </source>
</evidence>
<feature type="transmembrane region" description="Helical" evidence="9">
    <location>
        <begin position="173"/>
        <end position="203"/>
    </location>
</feature>
<evidence type="ECO:0000256" key="3">
    <source>
        <dbReference type="ARBA" id="ARBA00009916"/>
    </source>
</evidence>
<keyword evidence="5" id="KW-0592">Phosphate transport</keyword>
<dbReference type="GO" id="GO:0035435">
    <property type="term" value="P:phosphate ion transmembrane transport"/>
    <property type="evidence" value="ECO:0007669"/>
    <property type="project" value="TreeGrafter"/>
</dbReference>
<protein>
    <submittedName>
        <fullName evidence="10">Phosphate permease</fullName>
    </submittedName>
</protein>
<dbReference type="GeneID" id="14548486"/>
<feature type="transmembrane region" description="Helical" evidence="9">
    <location>
        <begin position="209"/>
        <end position="230"/>
    </location>
</feature>
<dbReference type="EMBL" id="CP013694">
    <property type="protein sequence ID" value="ALU29355.1"/>
    <property type="molecule type" value="Genomic_DNA"/>
</dbReference>
<dbReference type="PANTHER" id="PTHR11101">
    <property type="entry name" value="PHOSPHATE TRANSPORTER"/>
    <property type="match status" value="1"/>
</dbReference>
<feature type="transmembrane region" description="Helical" evidence="9">
    <location>
        <begin position="242"/>
        <end position="262"/>
    </location>
</feature>
<evidence type="ECO:0000256" key="4">
    <source>
        <dbReference type="ARBA" id="ARBA00022448"/>
    </source>
</evidence>
<dbReference type="InterPro" id="IPR001204">
    <property type="entry name" value="Phos_transporter"/>
</dbReference>
<keyword evidence="8 9" id="KW-0472">Membrane</keyword>
<feature type="transmembrane region" description="Helical" evidence="9">
    <location>
        <begin position="140"/>
        <end position="161"/>
    </location>
</feature>
<keyword evidence="6 9" id="KW-0812">Transmembrane</keyword>
<evidence type="ECO:0000256" key="8">
    <source>
        <dbReference type="ARBA" id="ARBA00023136"/>
    </source>
</evidence>
<feature type="transmembrane region" description="Helical" evidence="9">
    <location>
        <begin position="6"/>
        <end position="24"/>
    </location>
</feature>
<evidence type="ECO:0000313" key="11">
    <source>
        <dbReference type="EMBL" id="ALU32084.1"/>
    </source>
</evidence>
<keyword evidence="7 9" id="KW-1133">Transmembrane helix</keyword>
<evidence type="ECO:0000256" key="5">
    <source>
        <dbReference type="ARBA" id="ARBA00022592"/>
    </source>
</evidence>
<dbReference type="Proteomes" id="UP000065473">
    <property type="component" value="Chromosome"/>
</dbReference>
<dbReference type="PaxDb" id="1435377-SUSAZ_01340"/>
<evidence type="ECO:0000256" key="1">
    <source>
        <dbReference type="ARBA" id="ARBA00001981"/>
    </source>
</evidence>
<organism evidence="10 13">
    <name type="scientific">Sulfolobus acidocaldarius</name>
    <dbReference type="NCBI Taxonomy" id="2285"/>
    <lineage>
        <taxon>Archaea</taxon>
        <taxon>Thermoproteota</taxon>
        <taxon>Thermoprotei</taxon>
        <taxon>Sulfolobales</taxon>
        <taxon>Sulfolobaceae</taxon>
        <taxon>Sulfolobus</taxon>
    </lineage>
</organism>
<feature type="transmembrane region" description="Helical" evidence="9">
    <location>
        <begin position="268"/>
        <end position="285"/>
    </location>
</feature>
<dbReference type="OrthoDB" id="101311at2157"/>
<dbReference type="RefSeq" id="WP_011277183.1">
    <property type="nucleotide sequence ID" value="NZ_BHWZ01000001.1"/>
</dbReference>
<evidence type="ECO:0000256" key="6">
    <source>
        <dbReference type="ARBA" id="ARBA00022692"/>
    </source>
</evidence>
<comment type="subcellular location">
    <subcellularLocation>
        <location evidence="2">Membrane</location>
        <topology evidence="2">Multi-pass membrane protein</topology>
    </subcellularLocation>
</comment>
<evidence type="ECO:0000313" key="13">
    <source>
        <dbReference type="Proteomes" id="UP000065473"/>
    </source>
</evidence>